<dbReference type="Proteomes" id="UP001251085">
    <property type="component" value="Unassembled WGS sequence"/>
</dbReference>
<dbReference type="EMBL" id="JAVRQI010000019">
    <property type="protein sequence ID" value="MDT1064183.1"/>
    <property type="molecule type" value="Genomic_DNA"/>
</dbReference>
<organism evidence="1 2">
    <name type="scientific">Paracoccus broussonetiae</name>
    <dbReference type="NCBI Taxonomy" id="3075834"/>
    <lineage>
        <taxon>Bacteria</taxon>
        <taxon>Pseudomonadati</taxon>
        <taxon>Pseudomonadota</taxon>
        <taxon>Alphaproteobacteria</taxon>
        <taxon>Rhodobacterales</taxon>
        <taxon>Paracoccaceae</taxon>
        <taxon>Paracoccus</taxon>
    </lineage>
</organism>
<protein>
    <submittedName>
        <fullName evidence="1">Uncharacterized protein</fullName>
    </submittedName>
</protein>
<evidence type="ECO:0000313" key="2">
    <source>
        <dbReference type="Proteomes" id="UP001251085"/>
    </source>
</evidence>
<comment type="caution">
    <text evidence="1">The sequence shown here is derived from an EMBL/GenBank/DDBJ whole genome shotgun (WGS) entry which is preliminary data.</text>
</comment>
<accession>A0ABU3EIV2</accession>
<reference evidence="2" key="1">
    <citation type="submission" date="2023-07" db="EMBL/GenBank/DDBJ databases">
        <title>Characterization of two Paracoccaceae strains isolated from Phycosphere and proposal of Xinfangfangia lacusdiani sp. nov.</title>
        <authorList>
            <person name="Deng Y."/>
            <person name="Zhang Y.Q."/>
        </authorList>
    </citation>
    <scope>NUCLEOTIDE SEQUENCE [LARGE SCALE GENOMIC DNA]</scope>
    <source>
        <strain evidence="2">CPCC 101403</strain>
    </source>
</reference>
<name>A0ABU3EIV2_9RHOB</name>
<keyword evidence="2" id="KW-1185">Reference proteome</keyword>
<evidence type="ECO:0000313" key="1">
    <source>
        <dbReference type="EMBL" id="MDT1064183.1"/>
    </source>
</evidence>
<gene>
    <name evidence="1" type="ORF">RM190_20135</name>
</gene>
<dbReference type="RefSeq" id="WP_311761273.1">
    <property type="nucleotide sequence ID" value="NZ_JAVRQI010000019.1"/>
</dbReference>
<sequence>MQLEDPARTEILASITSAAESLTELDAALHSPDLVNLQGKVATVMATEIVLLQHLAAKLFDTDLPHDPVQITEALAEISVDA</sequence>
<proteinExistence type="predicted"/>